<evidence type="ECO:0000313" key="4">
    <source>
        <dbReference type="Proteomes" id="UP000557344"/>
    </source>
</evidence>
<sequence>MNYTDAERDGIMALLPARLATAATRSHMKTSLAERPERPL</sequence>
<evidence type="ECO:0000313" key="2">
    <source>
        <dbReference type="EMBL" id="MBB4533844.1"/>
    </source>
</evidence>
<dbReference type="EMBL" id="JACIID010000001">
    <property type="protein sequence ID" value="MBB4533844.1"/>
    <property type="molecule type" value="Genomic_DNA"/>
</dbReference>
<gene>
    <name evidence="1" type="ORF">GGE46_000553</name>
    <name evidence="2" type="ORF">GGE57_000553</name>
</gene>
<proteinExistence type="predicted"/>
<name>A0A7W6V738_RHIET</name>
<evidence type="ECO:0000313" key="1">
    <source>
        <dbReference type="EMBL" id="MBB4478012.1"/>
    </source>
</evidence>
<accession>A0A7W6V738</accession>
<comment type="caution">
    <text evidence="1">The sequence shown here is derived from an EMBL/GenBank/DDBJ whole genome shotgun (WGS) entry which is preliminary data.</text>
</comment>
<evidence type="ECO:0000313" key="3">
    <source>
        <dbReference type="Proteomes" id="UP000523431"/>
    </source>
</evidence>
<organism evidence="1 4">
    <name type="scientific">Rhizobium etli</name>
    <dbReference type="NCBI Taxonomy" id="29449"/>
    <lineage>
        <taxon>Bacteria</taxon>
        <taxon>Pseudomonadati</taxon>
        <taxon>Pseudomonadota</taxon>
        <taxon>Alphaproteobacteria</taxon>
        <taxon>Hyphomicrobiales</taxon>
        <taxon>Rhizobiaceae</taxon>
        <taxon>Rhizobium/Agrobacterium group</taxon>
        <taxon>Rhizobium</taxon>
    </lineage>
</organism>
<protein>
    <submittedName>
        <fullName evidence="1">Uncharacterized protein</fullName>
    </submittedName>
</protein>
<reference evidence="3 4" key="1">
    <citation type="submission" date="2020-08" db="EMBL/GenBank/DDBJ databases">
        <title>Genomic Encyclopedia of Type Strains, Phase IV (KMG-V): Genome sequencing to study the core and pangenomes of soil and plant-associated prokaryotes.</title>
        <authorList>
            <person name="Whitman W."/>
        </authorList>
    </citation>
    <scope>NUCLEOTIDE SEQUENCE [LARGE SCALE GENOMIC DNA]</scope>
    <source>
        <strain evidence="1 4">SEMIA 471</strain>
        <strain evidence="2 3">SEMIA 489</strain>
    </source>
</reference>
<dbReference type="AlphaFoldDB" id="A0A7W6V738"/>
<dbReference type="Proteomes" id="UP000557344">
    <property type="component" value="Unassembled WGS sequence"/>
</dbReference>
<dbReference type="EMBL" id="JACIHU010000001">
    <property type="protein sequence ID" value="MBB4478012.1"/>
    <property type="molecule type" value="Genomic_DNA"/>
</dbReference>
<dbReference type="Proteomes" id="UP000523431">
    <property type="component" value="Unassembled WGS sequence"/>
</dbReference>